<accession>A0A645HY45</accession>
<dbReference type="AlphaFoldDB" id="A0A645HY45"/>
<sequence>MLAHMIPILVGAGTAEADFSGRGKQPASLLHEDIGQLLWKGTLRKR</sequence>
<organism evidence="1">
    <name type="scientific">bioreactor metagenome</name>
    <dbReference type="NCBI Taxonomy" id="1076179"/>
    <lineage>
        <taxon>unclassified sequences</taxon>
        <taxon>metagenomes</taxon>
        <taxon>ecological metagenomes</taxon>
    </lineage>
</organism>
<name>A0A645HY45_9ZZZZ</name>
<comment type="caution">
    <text evidence="1">The sequence shown here is derived from an EMBL/GenBank/DDBJ whole genome shotgun (WGS) entry which is preliminary data.</text>
</comment>
<proteinExistence type="predicted"/>
<evidence type="ECO:0000313" key="1">
    <source>
        <dbReference type="EMBL" id="MPN43927.1"/>
    </source>
</evidence>
<protein>
    <submittedName>
        <fullName evidence="1">Uncharacterized protein</fullName>
    </submittedName>
</protein>
<dbReference type="EMBL" id="VSSQ01102666">
    <property type="protein sequence ID" value="MPN43927.1"/>
    <property type="molecule type" value="Genomic_DNA"/>
</dbReference>
<reference evidence="1" key="1">
    <citation type="submission" date="2019-08" db="EMBL/GenBank/DDBJ databases">
        <authorList>
            <person name="Kucharzyk K."/>
            <person name="Murdoch R.W."/>
            <person name="Higgins S."/>
            <person name="Loffler F."/>
        </authorList>
    </citation>
    <scope>NUCLEOTIDE SEQUENCE</scope>
</reference>
<gene>
    <name evidence="1" type="ORF">SDC9_191488</name>
</gene>